<sequence length="90" mass="9963">MKAIRTIALALTAIVASTSVFAGATCQSYPENERISQQAFEQALTKKGFMVKNFKVSGNCYELYGKSPKGKKVEIYFDMKTGKIVKSEIE</sequence>
<dbReference type="Proteomes" id="UP000189800">
    <property type="component" value="Unassembled WGS sequence"/>
</dbReference>
<dbReference type="RefSeq" id="WP_078254998.1">
    <property type="nucleotide sequence ID" value="NZ_MUYU01000035.1"/>
</dbReference>
<feature type="domain" description="PepSY" evidence="2">
    <location>
        <begin position="7"/>
        <end position="88"/>
    </location>
</feature>
<feature type="signal peptide" evidence="1">
    <location>
        <begin position="1"/>
        <end position="22"/>
    </location>
</feature>
<organism evidence="3 4">
    <name type="scientific">Moraxella pluranimalium</name>
    <dbReference type="NCBI Taxonomy" id="470453"/>
    <lineage>
        <taxon>Bacteria</taxon>
        <taxon>Pseudomonadati</taxon>
        <taxon>Pseudomonadota</taxon>
        <taxon>Gammaproteobacteria</taxon>
        <taxon>Moraxellales</taxon>
        <taxon>Moraxellaceae</taxon>
        <taxon>Moraxella</taxon>
    </lineage>
</organism>
<proteinExistence type="predicted"/>
<protein>
    <recommendedName>
        <fullName evidence="2">PepSY domain-containing protein</fullName>
    </recommendedName>
</protein>
<gene>
    <name evidence="3" type="ORF">B0680_10250</name>
</gene>
<evidence type="ECO:0000259" key="2">
    <source>
        <dbReference type="Pfam" id="PF13670"/>
    </source>
</evidence>
<dbReference type="InterPro" id="IPR025711">
    <property type="entry name" value="PepSY"/>
</dbReference>
<accession>A0A1T0CF22</accession>
<dbReference type="AlphaFoldDB" id="A0A1T0CF22"/>
<reference evidence="3 4" key="1">
    <citation type="submission" date="2017-02" db="EMBL/GenBank/DDBJ databases">
        <title>Draft genome sequence of Moraxella pluranimalium CCUG 54913T type strain.</title>
        <authorList>
            <person name="Salva-Serra F."/>
            <person name="Engstrom-Jakobsson H."/>
            <person name="Thorell K."/>
            <person name="Jaen-Luchoro D."/>
            <person name="Gonzales-Siles L."/>
            <person name="Karlsson R."/>
            <person name="Yazdan S."/>
            <person name="Boulund F."/>
            <person name="Johnning A."/>
            <person name="Engstrand L."/>
            <person name="Kristiansson E."/>
            <person name="Moore E."/>
        </authorList>
    </citation>
    <scope>NUCLEOTIDE SEQUENCE [LARGE SCALE GENOMIC DNA]</scope>
    <source>
        <strain evidence="3 4">CCUG 54913</strain>
    </source>
</reference>
<dbReference type="EMBL" id="MUYU01000035">
    <property type="protein sequence ID" value="OOS20924.1"/>
    <property type="molecule type" value="Genomic_DNA"/>
</dbReference>
<keyword evidence="4" id="KW-1185">Reference proteome</keyword>
<keyword evidence="1" id="KW-0732">Signal</keyword>
<feature type="chain" id="PRO_5012164969" description="PepSY domain-containing protein" evidence="1">
    <location>
        <begin position="23"/>
        <end position="90"/>
    </location>
</feature>
<dbReference type="Pfam" id="PF13670">
    <property type="entry name" value="PepSY_2"/>
    <property type="match status" value="1"/>
</dbReference>
<dbReference type="OrthoDB" id="5625293at2"/>
<evidence type="ECO:0000313" key="3">
    <source>
        <dbReference type="EMBL" id="OOS20924.1"/>
    </source>
</evidence>
<name>A0A1T0CF22_9GAMM</name>
<evidence type="ECO:0000256" key="1">
    <source>
        <dbReference type="SAM" id="SignalP"/>
    </source>
</evidence>
<evidence type="ECO:0000313" key="4">
    <source>
        <dbReference type="Proteomes" id="UP000189800"/>
    </source>
</evidence>
<comment type="caution">
    <text evidence="3">The sequence shown here is derived from an EMBL/GenBank/DDBJ whole genome shotgun (WGS) entry which is preliminary data.</text>
</comment>